<sequence length="379" mass="44196">MKILLVAIPNHHFFQWTNQLKESGYEVYWFDITDGAGFVEKINWVKQFNGWKLKWDYPFRHRLKNKFPKIYTLLERIRTRKVENVFEDIISKIQPDLVHCFEMKLAGLPILSTMRQNNIPLVYSSWGSDMFYFEKLGLKKEVVEQFLNRVDFFISDCKRDYNIIKQLGYSNEFLGVFPGNGGIEIESEYIQLIHSRKIICIKGYEDGFGKALLVLEAIESMQLNDTIDFLIFSADEIVKDYLKKSLYFKTKKVEIISRNSFMPNKLLLQKLGRCSLYIGNSISDGMPNSLLEAMGMGVFPIQSNPGKVTEEVITHGVNGFLIENPNDIEAIANLIRMAIENQEMRVKAQEYNVQYVQENYNRAQLQQAILNLYERVKLN</sequence>
<feature type="domain" description="Glycosyl transferase family 1" evidence="1">
    <location>
        <begin position="251"/>
        <end position="352"/>
    </location>
</feature>
<protein>
    <recommendedName>
        <fullName evidence="5">Glycosyl transferase family 1</fullName>
    </recommendedName>
</protein>
<gene>
    <name evidence="3" type="ORF">GCM10008015_31870</name>
</gene>
<keyword evidence="4" id="KW-1185">Reference proteome</keyword>
<dbReference type="PANTHER" id="PTHR12526">
    <property type="entry name" value="GLYCOSYLTRANSFERASE"/>
    <property type="match status" value="1"/>
</dbReference>
<dbReference type="InterPro" id="IPR028098">
    <property type="entry name" value="Glyco_trans_4-like_N"/>
</dbReference>
<dbReference type="SUPFAM" id="SSF53756">
    <property type="entry name" value="UDP-Glycosyltransferase/glycogen phosphorylase"/>
    <property type="match status" value="1"/>
</dbReference>
<dbReference type="Pfam" id="PF13477">
    <property type="entry name" value="Glyco_trans_4_2"/>
    <property type="match status" value="1"/>
</dbReference>
<comment type="caution">
    <text evidence="3">The sequence shown here is derived from an EMBL/GenBank/DDBJ whole genome shotgun (WGS) entry which is preliminary data.</text>
</comment>
<dbReference type="CDD" id="cd03801">
    <property type="entry name" value="GT4_PimA-like"/>
    <property type="match status" value="1"/>
</dbReference>
<reference evidence="4" key="1">
    <citation type="journal article" date="2019" name="Int. J. Syst. Evol. Microbiol.">
        <title>The Global Catalogue of Microorganisms (GCM) 10K type strain sequencing project: providing services to taxonomists for standard genome sequencing and annotation.</title>
        <authorList>
            <consortium name="The Broad Institute Genomics Platform"/>
            <consortium name="The Broad Institute Genome Sequencing Center for Infectious Disease"/>
            <person name="Wu L."/>
            <person name="Ma J."/>
        </authorList>
    </citation>
    <scope>NUCLEOTIDE SEQUENCE [LARGE SCALE GENOMIC DNA]</scope>
    <source>
        <strain evidence="4">CGMCC 1.12811</strain>
    </source>
</reference>
<proteinExistence type="predicted"/>
<dbReference type="Proteomes" id="UP000658793">
    <property type="component" value="Unassembled WGS sequence"/>
</dbReference>
<evidence type="ECO:0000313" key="4">
    <source>
        <dbReference type="Proteomes" id="UP000658793"/>
    </source>
</evidence>
<feature type="domain" description="Glycosyltransferase subfamily 4-like N-terminal" evidence="2">
    <location>
        <begin position="87"/>
        <end position="156"/>
    </location>
</feature>
<dbReference type="EMBL" id="BMGA01000014">
    <property type="protein sequence ID" value="GGA88976.1"/>
    <property type="molecule type" value="Genomic_DNA"/>
</dbReference>
<organism evidence="3 4">
    <name type="scientific">Flavobacterium palustre</name>
    <dbReference type="NCBI Taxonomy" id="1476463"/>
    <lineage>
        <taxon>Bacteria</taxon>
        <taxon>Pseudomonadati</taxon>
        <taxon>Bacteroidota</taxon>
        <taxon>Flavobacteriia</taxon>
        <taxon>Flavobacteriales</taxon>
        <taxon>Flavobacteriaceae</taxon>
        <taxon>Flavobacterium</taxon>
    </lineage>
</organism>
<dbReference type="RefSeq" id="WP_188495831.1">
    <property type="nucleotide sequence ID" value="NZ_BMGA01000014.1"/>
</dbReference>
<name>A0ABQ1HUD2_9FLAO</name>
<evidence type="ECO:0000313" key="3">
    <source>
        <dbReference type="EMBL" id="GGA88976.1"/>
    </source>
</evidence>
<dbReference type="Pfam" id="PF00534">
    <property type="entry name" value="Glycos_transf_1"/>
    <property type="match status" value="1"/>
</dbReference>
<dbReference type="Gene3D" id="3.40.50.2000">
    <property type="entry name" value="Glycogen Phosphorylase B"/>
    <property type="match status" value="2"/>
</dbReference>
<accession>A0ABQ1HUD2</accession>
<dbReference type="InterPro" id="IPR001296">
    <property type="entry name" value="Glyco_trans_1"/>
</dbReference>
<evidence type="ECO:0008006" key="5">
    <source>
        <dbReference type="Google" id="ProtNLM"/>
    </source>
</evidence>
<evidence type="ECO:0000259" key="1">
    <source>
        <dbReference type="Pfam" id="PF00534"/>
    </source>
</evidence>
<evidence type="ECO:0000259" key="2">
    <source>
        <dbReference type="Pfam" id="PF13477"/>
    </source>
</evidence>